<proteinExistence type="inferred from homology"/>
<gene>
    <name evidence="7" type="primary">LOC113215039</name>
</gene>
<evidence type="ECO:0000313" key="6">
    <source>
        <dbReference type="Proteomes" id="UP000504606"/>
    </source>
</evidence>
<feature type="compositionally biased region" description="Polar residues" evidence="4">
    <location>
        <begin position="508"/>
        <end position="520"/>
    </location>
</feature>
<organism evidence="6 7">
    <name type="scientific">Frankliniella occidentalis</name>
    <name type="common">Western flower thrips</name>
    <name type="synonym">Euthrips occidentalis</name>
    <dbReference type="NCBI Taxonomy" id="133901"/>
    <lineage>
        <taxon>Eukaryota</taxon>
        <taxon>Metazoa</taxon>
        <taxon>Ecdysozoa</taxon>
        <taxon>Arthropoda</taxon>
        <taxon>Hexapoda</taxon>
        <taxon>Insecta</taxon>
        <taxon>Pterygota</taxon>
        <taxon>Neoptera</taxon>
        <taxon>Paraneoptera</taxon>
        <taxon>Thysanoptera</taxon>
        <taxon>Terebrantia</taxon>
        <taxon>Thripoidea</taxon>
        <taxon>Thripidae</taxon>
        <taxon>Frankliniella</taxon>
    </lineage>
</organism>
<feature type="region of interest" description="Disordered" evidence="4">
    <location>
        <begin position="508"/>
        <end position="532"/>
    </location>
</feature>
<dbReference type="GeneID" id="113215039"/>
<dbReference type="GO" id="GO:0016579">
    <property type="term" value="P:protein deubiquitination"/>
    <property type="evidence" value="ECO:0007669"/>
    <property type="project" value="InterPro"/>
</dbReference>
<dbReference type="InterPro" id="IPR043129">
    <property type="entry name" value="ATPase_NBD"/>
</dbReference>
<evidence type="ECO:0000313" key="7">
    <source>
        <dbReference type="RefSeq" id="XP_052130893.1"/>
    </source>
</evidence>
<dbReference type="PROSITE" id="PS00972">
    <property type="entry name" value="USP_1"/>
    <property type="match status" value="1"/>
</dbReference>
<keyword evidence="2" id="KW-0547">Nucleotide-binding</keyword>
<dbReference type="InterPro" id="IPR001394">
    <property type="entry name" value="Peptidase_C19_UCH"/>
</dbReference>
<dbReference type="PRINTS" id="PR00301">
    <property type="entry name" value="HEATSHOCK70"/>
</dbReference>
<protein>
    <submittedName>
        <fullName evidence="7">Chaperone protein DnaK-like</fullName>
    </submittedName>
</protein>
<dbReference type="SUPFAM" id="SSF53067">
    <property type="entry name" value="Actin-like ATPase domain"/>
    <property type="match status" value="2"/>
</dbReference>
<dbReference type="SUPFAM" id="SSF54001">
    <property type="entry name" value="Cysteine proteinases"/>
    <property type="match status" value="1"/>
</dbReference>
<dbReference type="OrthoDB" id="289038at2759"/>
<keyword evidence="6" id="KW-1185">Reference proteome</keyword>
<dbReference type="Pfam" id="PF00012">
    <property type="entry name" value="HSP70"/>
    <property type="match status" value="2"/>
</dbReference>
<sequence>MIATAHFVVDAAGKFPGGALGIDFGNTTSSVAAMTSGSPQILLNDIFLESTPSCVRVLSKDDVTVGTLAERSSLMYPDCTIRNVKKILGMPCSEILANNVSITSKEAAGWILRELKRIAEQKLIQSERAVIGVPSYFNKEQQSSLVYAGSQQHLQCGGKVENFEEPPFLRKTPQILHHILKELLTKSCNIAGFTSVKLVNETSAAAVCYSSKIEMLEHIGIVDIGGGGGSVAVAEVSKNNVRVLASSVVQLPGGEDINERMCIYLLKEISSVYGVHLTSKRDLETLRLKWEEAKQKLSRNAQCNISCYFSDIERDVELSVTRETMENEISDIIGNVTTELMLTIKKSKVTVINTLVLSGCSTRVPKLQESLRAALPGTRLYRGIHPEKCVAEGAALLGAGLVTLRDCVQVNESVSVQSDVTTTSKRGKKNSNQEWLNKTTVDNYICANFNGYAGFDAKFEKGGLNEACKEIAAELFKRCYQVECDKAKLDCGKSFVKMCIYNARKSGGPTTENISTSFSNKLEKQPDENENVEKTNTFDEKFKPPGIINEGQTCYLNASLQCLFSVKEIVDALNQWCPGPNPTENQSFCASLKLVSAKWKDSSELISLKCMKKDFESVIEMEFNKQNDAQECFSRICSVLNHVLASSKVFVVRETFEGILRRQITCLECKTSRYGSEDPFWMYPVGIVKDGSLSPNDTG</sequence>
<dbReference type="FunFam" id="3.30.420.40:FF:000028">
    <property type="entry name" value="heat shock 70 kDa protein-like"/>
    <property type="match status" value="1"/>
</dbReference>
<feature type="domain" description="USP" evidence="5">
    <location>
        <begin position="545"/>
        <end position="699"/>
    </location>
</feature>
<evidence type="ECO:0000256" key="3">
    <source>
        <dbReference type="ARBA" id="ARBA00022840"/>
    </source>
</evidence>
<dbReference type="RefSeq" id="XP_052130893.1">
    <property type="nucleotide sequence ID" value="XM_052274933.1"/>
</dbReference>
<dbReference type="AlphaFoldDB" id="A0A9C6X894"/>
<evidence type="ECO:0000256" key="4">
    <source>
        <dbReference type="SAM" id="MobiDB-lite"/>
    </source>
</evidence>
<dbReference type="Pfam" id="PF00443">
    <property type="entry name" value="UCH"/>
    <property type="match status" value="1"/>
</dbReference>
<reference evidence="7" key="1">
    <citation type="submission" date="2025-08" db="UniProtKB">
        <authorList>
            <consortium name="RefSeq"/>
        </authorList>
    </citation>
    <scope>IDENTIFICATION</scope>
    <source>
        <tissue evidence="7">Whole organism</tissue>
    </source>
</reference>
<dbReference type="GO" id="GO:0005524">
    <property type="term" value="F:ATP binding"/>
    <property type="evidence" value="ECO:0007669"/>
    <property type="project" value="UniProtKB-KW"/>
</dbReference>
<dbReference type="InterPro" id="IPR018200">
    <property type="entry name" value="USP_CS"/>
</dbReference>
<dbReference type="Gene3D" id="3.90.640.10">
    <property type="entry name" value="Actin, Chain A, domain 4"/>
    <property type="match status" value="1"/>
</dbReference>
<name>A0A9C6X894_FRAOC</name>
<feature type="compositionally biased region" description="Basic and acidic residues" evidence="4">
    <location>
        <begin position="521"/>
        <end position="532"/>
    </location>
</feature>
<dbReference type="InterPro" id="IPR013126">
    <property type="entry name" value="Hsp_70_fam"/>
</dbReference>
<dbReference type="GO" id="GO:0004843">
    <property type="term" value="F:cysteine-type deubiquitinase activity"/>
    <property type="evidence" value="ECO:0007669"/>
    <property type="project" value="InterPro"/>
</dbReference>
<dbReference type="Gene3D" id="3.30.420.40">
    <property type="match status" value="4"/>
</dbReference>
<dbReference type="PANTHER" id="PTHR45639">
    <property type="entry name" value="HSC70CB, ISOFORM G-RELATED"/>
    <property type="match status" value="1"/>
</dbReference>
<dbReference type="Gene3D" id="3.90.70.10">
    <property type="entry name" value="Cysteine proteinases"/>
    <property type="match status" value="1"/>
</dbReference>
<evidence type="ECO:0000256" key="2">
    <source>
        <dbReference type="ARBA" id="ARBA00022741"/>
    </source>
</evidence>
<dbReference type="InterPro" id="IPR038765">
    <property type="entry name" value="Papain-like_cys_pep_sf"/>
</dbReference>
<dbReference type="PROSITE" id="PS50235">
    <property type="entry name" value="USP_3"/>
    <property type="match status" value="1"/>
</dbReference>
<comment type="similarity">
    <text evidence="1">Belongs to the heat shock protein 70 family.</text>
</comment>
<accession>A0A9C6X894</accession>
<dbReference type="GO" id="GO:0140662">
    <property type="term" value="F:ATP-dependent protein folding chaperone"/>
    <property type="evidence" value="ECO:0007669"/>
    <property type="project" value="InterPro"/>
</dbReference>
<keyword evidence="3" id="KW-0067">ATP-binding</keyword>
<dbReference type="Proteomes" id="UP000504606">
    <property type="component" value="Unplaced"/>
</dbReference>
<dbReference type="GO" id="GO:0034663">
    <property type="term" value="C:endoplasmic reticulum chaperone complex"/>
    <property type="evidence" value="ECO:0007669"/>
    <property type="project" value="TreeGrafter"/>
</dbReference>
<evidence type="ECO:0000256" key="1">
    <source>
        <dbReference type="ARBA" id="ARBA00007381"/>
    </source>
</evidence>
<dbReference type="PANTHER" id="PTHR45639:SF4">
    <property type="entry name" value="HSC70CB, ISOFORM G"/>
    <property type="match status" value="1"/>
</dbReference>
<dbReference type="GO" id="GO:0030968">
    <property type="term" value="P:endoplasmic reticulum unfolded protein response"/>
    <property type="evidence" value="ECO:0007669"/>
    <property type="project" value="TreeGrafter"/>
</dbReference>
<dbReference type="InterPro" id="IPR028889">
    <property type="entry name" value="USP"/>
</dbReference>
<dbReference type="KEGG" id="foc:113215039"/>
<evidence type="ECO:0000259" key="5">
    <source>
        <dbReference type="PROSITE" id="PS50235"/>
    </source>
</evidence>